<dbReference type="STRING" id="317619.GCA_000332315_02623"/>
<comment type="catalytic activity">
    <reaction evidence="13 17">
        <text>L-isoleucine + 2-oxoglutarate = (S)-3-methyl-2-oxopentanoate + L-glutamate</text>
        <dbReference type="Rhea" id="RHEA:24801"/>
        <dbReference type="ChEBI" id="CHEBI:16810"/>
        <dbReference type="ChEBI" id="CHEBI:29985"/>
        <dbReference type="ChEBI" id="CHEBI:35146"/>
        <dbReference type="ChEBI" id="CHEBI:58045"/>
        <dbReference type="EC" id="2.6.1.42"/>
    </reaction>
</comment>
<dbReference type="InterPro" id="IPR050571">
    <property type="entry name" value="Class-IV_PLP-Dep_Aminotrnsfr"/>
</dbReference>
<dbReference type="AlphaFoldDB" id="A0A0M2PST4"/>
<dbReference type="InterPro" id="IPR043132">
    <property type="entry name" value="BCAT-like_C"/>
</dbReference>
<comment type="pathway">
    <text evidence="4 17">Amino-acid biosynthesis; L-valine biosynthesis; L-valine from pyruvate: step 4/4.</text>
</comment>
<name>A0A0M2PST4_PROHO</name>
<dbReference type="UniPathway" id="UPA00047">
    <property type="reaction ID" value="UER00058"/>
</dbReference>
<evidence type="ECO:0000256" key="2">
    <source>
        <dbReference type="ARBA" id="ARBA00003109"/>
    </source>
</evidence>
<comment type="cofactor">
    <cofactor evidence="1 16">
        <name>pyridoxal 5'-phosphate</name>
        <dbReference type="ChEBI" id="CHEBI:597326"/>
    </cofactor>
</comment>
<comment type="pathway">
    <text evidence="5 17">Amino-acid biosynthesis; L-leucine biosynthesis; L-leucine from 3-methyl-2-oxobutanoate: step 4/4.</text>
</comment>
<dbReference type="GO" id="GO:0052654">
    <property type="term" value="F:L-leucine-2-oxoglutarate transaminase activity"/>
    <property type="evidence" value="ECO:0007669"/>
    <property type="project" value="RHEA"/>
</dbReference>
<evidence type="ECO:0000256" key="16">
    <source>
        <dbReference type="RuleBase" id="RU004516"/>
    </source>
</evidence>
<evidence type="ECO:0000256" key="12">
    <source>
        <dbReference type="ARBA" id="ARBA00048212"/>
    </source>
</evidence>
<dbReference type="InterPro" id="IPR005785">
    <property type="entry name" value="B_amino_transI"/>
</dbReference>
<dbReference type="PANTHER" id="PTHR42743:SF4">
    <property type="entry name" value="BRANCHED-CHAIN-AMINO-ACID AMINOTRANSFERASE-RELATED"/>
    <property type="match status" value="1"/>
</dbReference>
<comment type="function">
    <text evidence="2 17">Acts on leucine, isoleucine and valine.</text>
</comment>
<keyword evidence="9 17" id="KW-0808">Transferase</keyword>
<keyword evidence="7 17" id="KW-0032">Aminotransferase</keyword>
<dbReference type="eggNOG" id="COG0115">
    <property type="taxonomic scope" value="Bacteria"/>
</dbReference>
<dbReference type="NCBIfam" id="TIGR01122">
    <property type="entry name" value="ilvE_I"/>
    <property type="match status" value="1"/>
</dbReference>
<dbReference type="CDD" id="cd00449">
    <property type="entry name" value="PLPDE_IV"/>
    <property type="match status" value="1"/>
</dbReference>
<comment type="similarity">
    <text evidence="6 15">Belongs to the class-IV pyridoxal-phosphate-dependent aminotransferase family.</text>
</comment>
<dbReference type="InterPro" id="IPR036038">
    <property type="entry name" value="Aminotransferase-like"/>
</dbReference>
<dbReference type="InterPro" id="IPR018300">
    <property type="entry name" value="Aminotrans_IV_CS"/>
</dbReference>
<dbReference type="EMBL" id="AJTX02000010">
    <property type="protein sequence ID" value="KKI98207.1"/>
    <property type="molecule type" value="Genomic_DNA"/>
</dbReference>
<dbReference type="GO" id="GO:0052655">
    <property type="term" value="F:L-valine-2-oxoglutarate transaminase activity"/>
    <property type="evidence" value="ECO:0007669"/>
    <property type="project" value="RHEA"/>
</dbReference>
<dbReference type="Gene3D" id="3.20.10.10">
    <property type="entry name" value="D-amino Acid Aminotransferase, subunit A, domain 2"/>
    <property type="match status" value="1"/>
</dbReference>
<dbReference type="GO" id="GO:0052656">
    <property type="term" value="F:L-isoleucine-2-oxoglutarate transaminase activity"/>
    <property type="evidence" value="ECO:0007669"/>
    <property type="project" value="RHEA"/>
</dbReference>
<reference evidence="18" key="1">
    <citation type="submission" date="2012-04" db="EMBL/GenBank/DDBJ databases">
        <authorList>
            <person name="Borisov I.G."/>
            <person name="Ivanikova N.V."/>
            <person name="Pinevich A.V."/>
        </authorList>
    </citation>
    <scope>NUCLEOTIDE SEQUENCE</scope>
    <source>
        <strain evidence="18">CALU 1027</strain>
    </source>
</reference>
<keyword evidence="19" id="KW-1185">Reference proteome</keyword>
<evidence type="ECO:0000313" key="18">
    <source>
        <dbReference type="EMBL" id="KKI98207.1"/>
    </source>
</evidence>
<evidence type="ECO:0000256" key="17">
    <source>
        <dbReference type="RuleBase" id="RU364094"/>
    </source>
</evidence>
<dbReference type="UniPathway" id="UPA00049">
    <property type="reaction ID" value="UER00062"/>
</dbReference>
<evidence type="ECO:0000256" key="11">
    <source>
        <dbReference type="ARBA" id="ARBA00023304"/>
    </source>
</evidence>
<organism evidence="18 19">
    <name type="scientific">Prochlorothrix hollandica PCC 9006 = CALU 1027</name>
    <dbReference type="NCBI Taxonomy" id="317619"/>
    <lineage>
        <taxon>Bacteria</taxon>
        <taxon>Bacillati</taxon>
        <taxon>Cyanobacteriota</taxon>
        <taxon>Cyanophyceae</taxon>
        <taxon>Prochlorotrichales</taxon>
        <taxon>Prochlorotrichaceae</taxon>
        <taxon>Prochlorothrix</taxon>
    </lineage>
</organism>
<keyword evidence="11 17" id="KW-0100">Branched-chain amino acid biosynthesis</keyword>
<evidence type="ECO:0000256" key="8">
    <source>
        <dbReference type="ARBA" id="ARBA00022605"/>
    </source>
</evidence>
<comment type="caution">
    <text evidence="18">The sequence shown here is derived from an EMBL/GenBank/DDBJ whole genome shotgun (WGS) entry which is preliminary data.</text>
</comment>
<protein>
    <recommendedName>
        <fullName evidence="17">Branched-chain-amino-acid aminotransferase</fullName>
        <shortName evidence="17">BCAT</shortName>
        <ecNumber evidence="17">2.6.1.42</ecNumber>
    </recommendedName>
</protein>
<dbReference type="SUPFAM" id="SSF56752">
    <property type="entry name" value="D-aminoacid aminotransferase-like PLP-dependent enzymes"/>
    <property type="match status" value="1"/>
</dbReference>
<dbReference type="FunFam" id="3.20.10.10:FF:000002">
    <property type="entry name" value="D-alanine aminotransferase"/>
    <property type="match status" value="1"/>
</dbReference>
<proteinExistence type="inferred from homology"/>
<dbReference type="Gene3D" id="3.30.470.10">
    <property type="match status" value="1"/>
</dbReference>
<dbReference type="Proteomes" id="UP000034681">
    <property type="component" value="Unassembled WGS sequence"/>
</dbReference>
<evidence type="ECO:0000256" key="10">
    <source>
        <dbReference type="ARBA" id="ARBA00022898"/>
    </source>
</evidence>
<evidence type="ECO:0000256" key="7">
    <source>
        <dbReference type="ARBA" id="ARBA00022576"/>
    </source>
</evidence>
<evidence type="ECO:0000256" key="1">
    <source>
        <dbReference type="ARBA" id="ARBA00001933"/>
    </source>
</evidence>
<comment type="catalytic activity">
    <reaction evidence="14 17">
        <text>L-leucine + 2-oxoglutarate = 4-methyl-2-oxopentanoate + L-glutamate</text>
        <dbReference type="Rhea" id="RHEA:18321"/>
        <dbReference type="ChEBI" id="CHEBI:16810"/>
        <dbReference type="ChEBI" id="CHEBI:17865"/>
        <dbReference type="ChEBI" id="CHEBI:29985"/>
        <dbReference type="ChEBI" id="CHEBI:57427"/>
        <dbReference type="EC" id="2.6.1.42"/>
    </reaction>
</comment>
<dbReference type="GO" id="GO:0009098">
    <property type="term" value="P:L-leucine biosynthetic process"/>
    <property type="evidence" value="ECO:0007669"/>
    <property type="project" value="UniProtKB-UniPathway"/>
</dbReference>
<keyword evidence="8 17" id="KW-0028">Amino-acid biosynthesis</keyword>
<keyword evidence="10 16" id="KW-0663">Pyridoxal phosphate</keyword>
<dbReference type="InterPro" id="IPR001544">
    <property type="entry name" value="Aminotrans_IV"/>
</dbReference>
<evidence type="ECO:0000313" key="19">
    <source>
        <dbReference type="Proteomes" id="UP000034681"/>
    </source>
</evidence>
<dbReference type="PROSITE" id="PS00770">
    <property type="entry name" value="AA_TRANSFER_CLASS_4"/>
    <property type="match status" value="1"/>
</dbReference>
<gene>
    <name evidence="17" type="primary">ilvE</name>
    <name evidence="18" type="ORF">PROH_21275</name>
</gene>
<evidence type="ECO:0000256" key="4">
    <source>
        <dbReference type="ARBA" id="ARBA00004931"/>
    </source>
</evidence>
<dbReference type="Pfam" id="PF01063">
    <property type="entry name" value="Aminotran_4"/>
    <property type="match status" value="1"/>
</dbReference>
<evidence type="ECO:0000256" key="6">
    <source>
        <dbReference type="ARBA" id="ARBA00009320"/>
    </source>
</evidence>
<evidence type="ECO:0000256" key="14">
    <source>
        <dbReference type="ARBA" id="ARBA00049229"/>
    </source>
</evidence>
<dbReference type="InterPro" id="IPR043131">
    <property type="entry name" value="BCAT-like_N"/>
</dbReference>
<evidence type="ECO:0000256" key="3">
    <source>
        <dbReference type="ARBA" id="ARBA00004824"/>
    </source>
</evidence>
<dbReference type="GO" id="GO:0009097">
    <property type="term" value="P:isoleucine biosynthetic process"/>
    <property type="evidence" value="ECO:0007669"/>
    <property type="project" value="UniProtKB-UniPathway"/>
</dbReference>
<dbReference type="PANTHER" id="PTHR42743">
    <property type="entry name" value="AMINO-ACID AMINOTRANSFERASE"/>
    <property type="match status" value="1"/>
</dbReference>
<dbReference type="EC" id="2.6.1.42" evidence="17"/>
<comment type="catalytic activity">
    <reaction evidence="12 17">
        <text>L-valine + 2-oxoglutarate = 3-methyl-2-oxobutanoate + L-glutamate</text>
        <dbReference type="Rhea" id="RHEA:24813"/>
        <dbReference type="ChEBI" id="CHEBI:11851"/>
        <dbReference type="ChEBI" id="CHEBI:16810"/>
        <dbReference type="ChEBI" id="CHEBI:29985"/>
        <dbReference type="ChEBI" id="CHEBI:57762"/>
        <dbReference type="EC" id="2.6.1.42"/>
    </reaction>
</comment>
<evidence type="ECO:0000256" key="9">
    <source>
        <dbReference type="ARBA" id="ARBA00022679"/>
    </source>
</evidence>
<evidence type="ECO:0000256" key="5">
    <source>
        <dbReference type="ARBA" id="ARBA00005072"/>
    </source>
</evidence>
<dbReference type="NCBIfam" id="NF005146">
    <property type="entry name" value="PRK06606.1"/>
    <property type="match status" value="1"/>
</dbReference>
<sequence length="311" mass="33935">MVSPLLPYAFFEGEIVPLESAKVSIATHALQYGTGVFGGVRGYLDVSGQCINIFRLSDHLDRLLGAMGLLRMTLPYDRPTLEALWVELTQRNAARSNVYYRPFVYKAGYELTPTLSGIPDQFALYMITLGDFYTKGGLSVMVSSWRRISDQAIPARGKITGAYINSSLVKDEAKRLGFDEAILLNSQGKVSEASAANIFMVRRGTLITPPITADILEGITRSTVLELAADAGIPILERDIDRSELFFADELFVCGTGAQVTAITAVDLQPIGLGEPGPITQTLTQAFQDVVTGQRSAYRHWLTPIPLTPPT</sequence>
<comment type="pathway">
    <text evidence="3 17">Amino-acid biosynthesis; L-isoleucine biosynthesis; L-isoleucine from 2-oxobutanoate: step 4/4.</text>
</comment>
<dbReference type="RefSeq" id="WP_017712953.1">
    <property type="nucleotide sequence ID" value="NZ_KB235938.1"/>
</dbReference>
<dbReference type="UniPathway" id="UPA00048">
    <property type="reaction ID" value="UER00073"/>
</dbReference>
<accession>A0A0M2PST4</accession>
<evidence type="ECO:0000256" key="15">
    <source>
        <dbReference type="RuleBase" id="RU004106"/>
    </source>
</evidence>
<evidence type="ECO:0000256" key="13">
    <source>
        <dbReference type="ARBA" id="ARBA00048798"/>
    </source>
</evidence>
<dbReference type="GO" id="GO:0009099">
    <property type="term" value="P:L-valine biosynthetic process"/>
    <property type="evidence" value="ECO:0007669"/>
    <property type="project" value="UniProtKB-UniPathway"/>
</dbReference>